<gene>
    <name evidence="5" type="ORF">ACHAXA_006399</name>
</gene>
<evidence type="ECO:0000313" key="6">
    <source>
        <dbReference type="Proteomes" id="UP001530377"/>
    </source>
</evidence>
<keyword evidence="6" id="KW-1185">Reference proteome</keyword>
<comment type="similarity">
    <text evidence="2">Belongs to the class-IV pyridoxal-phosphate-dependent aminotransferase family.</text>
</comment>
<reference evidence="5 6" key="1">
    <citation type="submission" date="2024-10" db="EMBL/GenBank/DDBJ databases">
        <title>Updated reference genomes for cyclostephanoid diatoms.</title>
        <authorList>
            <person name="Roberts W.R."/>
            <person name="Alverson A.J."/>
        </authorList>
    </citation>
    <scope>NUCLEOTIDE SEQUENCE [LARGE SCALE GENOMIC DNA]</scope>
    <source>
        <strain evidence="5 6">AJA228-03</strain>
    </source>
</reference>
<name>A0ABD3SDL5_9STRA</name>
<dbReference type="Pfam" id="PF01063">
    <property type="entry name" value="Aminotran_4"/>
    <property type="match status" value="1"/>
</dbReference>
<dbReference type="Proteomes" id="UP001530377">
    <property type="component" value="Unassembled WGS sequence"/>
</dbReference>
<dbReference type="PANTHER" id="PTHR42743:SF11">
    <property type="entry name" value="AMINODEOXYCHORISMATE LYASE"/>
    <property type="match status" value="1"/>
</dbReference>
<protein>
    <recommendedName>
        <fullName evidence="7">Branched-chain-amino-acid aminotransferase</fullName>
    </recommendedName>
</protein>
<evidence type="ECO:0000256" key="3">
    <source>
        <dbReference type="ARBA" id="ARBA00022898"/>
    </source>
</evidence>
<dbReference type="InterPro" id="IPR027417">
    <property type="entry name" value="P-loop_NTPase"/>
</dbReference>
<evidence type="ECO:0008006" key="7">
    <source>
        <dbReference type="Google" id="ProtNLM"/>
    </source>
</evidence>
<dbReference type="EMBL" id="JALLPB020000060">
    <property type="protein sequence ID" value="KAL3822614.1"/>
    <property type="molecule type" value="Genomic_DNA"/>
</dbReference>
<evidence type="ECO:0000256" key="2">
    <source>
        <dbReference type="ARBA" id="ARBA00009320"/>
    </source>
</evidence>
<comment type="caution">
    <text evidence="5">The sequence shown here is derived from an EMBL/GenBank/DDBJ whole genome shotgun (WGS) entry which is preliminary data.</text>
</comment>
<dbReference type="GO" id="GO:0046394">
    <property type="term" value="P:carboxylic acid biosynthetic process"/>
    <property type="evidence" value="ECO:0007669"/>
    <property type="project" value="UniProtKB-ARBA"/>
</dbReference>
<evidence type="ECO:0000256" key="4">
    <source>
        <dbReference type="SAM" id="MobiDB-lite"/>
    </source>
</evidence>
<dbReference type="Gene3D" id="3.30.470.10">
    <property type="match status" value="1"/>
</dbReference>
<organism evidence="5 6">
    <name type="scientific">Cyclostephanos tholiformis</name>
    <dbReference type="NCBI Taxonomy" id="382380"/>
    <lineage>
        <taxon>Eukaryota</taxon>
        <taxon>Sar</taxon>
        <taxon>Stramenopiles</taxon>
        <taxon>Ochrophyta</taxon>
        <taxon>Bacillariophyta</taxon>
        <taxon>Coscinodiscophyceae</taxon>
        <taxon>Thalassiosirophycidae</taxon>
        <taxon>Stephanodiscales</taxon>
        <taxon>Stephanodiscaceae</taxon>
        <taxon>Cyclostephanos</taxon>
    </lineage>
</organism>
<dbReference type="AlphaFoldDB" id="A0ABD3SDL5"/>
<dbReference type="InterPro" id="IPR043131">
    <property type="entry name" value="BCAT-like_N"/>
</dbReference>
<dbReference type="Gene3D" id="3.20.10.10">
    <property type="entry name" value="D-amino Acid Aminotransferase, subunit A, domain 2"/>
    <property type="match status" value="1"/>
</dbReference>
<dbReference type="FunFam" id="3.20.10.10:FF:000002">
    <property type="entry name" value="D-alanine aminotransferase"/>
    <property type="match status" value="1"/>
</dbReference>
<dbReference type="SUPFAM" id="SSF52540">
    <property type="entry name" value="P-loop containing nucleoside triphosphate hydrolases"/>
    <property type="match status" value="1"/>
</dbReference>
<dbReference type="InterPro" id="IPR050571">
    <property type="entry name" value="Class-IV_PLP-Dep_Aminotrnsfr"/>
</dbReference>
<dbReference type="InterPro" id="IPR043132">
    <property type="entry name" value="BCAT-like_C"/>
</dbReference>
<dbReference type="InterPro" id="IPR001544">
    <property type="entry name" value="Aminotrans_IV"/>
</dbReference>
<dbReference type="Gene3D" id="3.40.50.300">
    <property type="entry name" value="P-loop containing nucleotide triphosphate hydrolases"/>
    <property type="match status" value="1"/>
</dbReference>
<dbReference type="InterPro" id="IPR036038">
    <property type="entry name" value="Aminotransferase-like"/>
</dbReference>
<evidence type="ECO:0000313" key="5">
    <source>
        <dbReference type="EMBL" id="KAL3822614.1"/>
    </source>
</evidence>
<dbReference type="SUPFAM" id="SSF56752">
    <property type="entry name" value="D-aminoacid aminotransferase-like PLP-dependent enzymes"/>
    <property type="match status" value="1"/>
</dbReference>
<dbReference type="PANTHER" id="PTHR42743">
    <property type="entry name" value="AMINO-ACID AMINOTRANSFERASE"/>
    <property type="match status" value="1"/>
</dbReference>
<proteinExistence type="inferred from homology"/>
<feature type="region of interest" description="Disordered" evidence="4">
    <location>
        <begin position="70"/>
        <end position="102"/>
    </location>
</feature>
<dbReference type="GO" id="GO:0008652">
    <property type="term" value="P:amino acid biosynthetic process"/>
    <property type="evidence" value="ECO:0007669"/>
    <property type="project" value="UniProtKB-ARBA"/>
</dbReference>
<dbReference type="Pfam" id="PF19798">
    <property type="entry name" value="Sulfotransfer_5"/>
    <property type="match status" value="1"/>
</dbReference>
<keyword evidence="3" id="KW-0663">Pyridoxal phosphate</keyword>
<sequence>MPITIVHCWSSPRSRSTALLYSFESRGSDTIAIDEPLYRRWLDVETNKKYSRRRRHRKSIVTRPYADALLRGVAPPPSRTEEDSYRDDDDDNNDHDDETWRWERERKSQDERVYDAVRSLVEGGGGGGSDIDGCVFLKQMAKFSNLFDFDVNWEGGEGTAINDTPGGDEWSEKCRRLLHDRGGVELRHRHLLLIRDPFSVLSSWMGKSGDVHGNNVHPDEVGISSLMDVYAKIVGSSMTGSDGCEFVDDDGLGRREGGYDGDDGISTPLPVVVIDSDDLAKDPRGTMRELCDALNIDYREEMLKWKRGPHVCDGPWAKWWYHDVWESDGWDIGGVTANGAATTGIDHPRTRKYRTMPPSHHAALRMSIPAYDFLRTLTPSYNERRALTTPPSGRIYEDPRNESLLVYVGSSGGRGRIVPRDMAAVSPFDSSVQGGDATWEGIRIYNGRILHLDRHLDRLFRSAKALGFENMHARSEVVDAIFRALAANGMRDGAHIRLTLTRGEKCTSSMNPHFNVYGTTLIVLPEWKPTEGATTYDNTRGIALITAGVCRRSPPSTLDNKIHHNNLIQNILPKIQANVAGVADAIMLDVEGFVAETNATNLFLVRQDELITPTGDHCLPGITRDTVLLLARELGIKTEERRVSLSEFYCADEVFTTGTMGELTPVTKIDGRMIGREGVRGALTELLQKTYKEAVATRDDWSTEIPPFA</sequence>
<accession>A0ABD3SDL5</accession>
<comment type="cofactor">
    <cofactor evidence="1">
        <name>pyridoxal 5'-phosphate</name>
        <dbReference type="ChEBI" id="CHEBI:597326"/>
    </cofactor>
</comment>
<evidence type="ECO:0000256" key="1">
    <source>
        <dbReference type="ARBA" id="ARBA00001933"/>
    </source>
</evidence>
<feature type="compositionally biased region" description="Acidic residues" evidence="4">
    <location>
        <begin position="84"/>
        <end position="97"/>
    </location>
</feature>
<dbReference type="FunFam" id="3.30.470.10:FF:000010">
    <property type="entry name" value="Branched-chain-amino-acid aminotransferase-like protein 1"/>
    <property type="match status" value="1"/>
</dbReference>